<dbReference type="Proteomes" id="UP000646308">
    <property type="component" value="Unassembled WGS sequence"/>
</dbReference>
<reference evidence="1" key="1">
    <citation type="submission" date="2019-11" db="EMBL/GenBank/DDBJ databases">
        <title>Whole genome comparisons of Staphylococcus agnetis isolates from cattle and chickens.</title>
        <authorList>
            <person name="Rhoads D."/>
            <person name="Shwani A."/>
            <person name="Adkins P."/>
            <person name="Calcutt M."/>
            <person name="Middleton J."/>
        </authorList>
    </citation>
    <scope>NUCLEOTIDE SEQUENCE</scope>
    <source>
        <strain evidence="1">1387</strain>
    </source>
</reference>
<comment type="caution">
    <text evidence="1">The sequence shown here is derived from an EMBL/GenBank/DDBJ whole genome shotgun (WGS) entry which is preliminary data.</text>
</comment>
<dbReference type="Pfam" id="PF01546">
    <property type="entry name" value="Peptidase_M20"/>
    <property type="match status" value="1"/>
</dbReference>
<dbReference type="InterPro" id="IPR002933">
    <property type="entry name" value="Peptidase_M20"/>
</dbReference>
<protein>
    <submittedName>
        <fullName evidence="1">M20/M25/M40 family metallo-hydrolase</fullName>
    </submittedName>
</protein>
<sequence>SRRLNPFETGVITIGSFDGKGQFNVIKDHITIEGDVRGLTNDTKRTIEKEIKRITNGLEVMYGVTCELEYQDDYPALYNDPEFTEYVGKTLKNADLDFDVALCEPQPPSEDFAYYAQERPSAFIYVGAAPEDGEMYPHHHPKFNISEKALLTSAQAVGTVVLDYLKGDDDHE</sequence>
<dbReference type="SUPFAM" id="SSF55031">
    <property type="entry name" value="Bacterial exopeptidase dimerisation domain"/>
    <property type="match status" value="1"/>
</dbReference>
<accession>A0AAW9YRC9</accession>
<dbReference type="PANTHER" id="PTHR11014:SF63">
    <property type="entry name" value="METALLOPEPTIDASE, PUTATIVE (AFU_ORTHOLOGUE AFUA_6G09600)-RELATED"/>
    <property type="match status" value="1"/>
</dbReference>
<evidence type="ECO:0000313" key="2">
    <source>
        <dbReference type="Proteomes" id="UP000646308"/>
    </source>
</evidence>
<dbReference type="Gene3D" id="3.40.630.10">
    <property type="entry name" value="Zn peptidases"/>
    <property type="match status" value="1"/>
</dbReference>
<dbReference type="PANTHER" id="PTHR11014">
    <property type="entry name" value="PEPTIDASE M20 FAMILY MEMBER"/>
    <property type="match status" value="1"/>
</dbReference>
<dbReference type="InterPro" id="IPR036264">
    <property type="entry name" value="Bact_exopeptidase_dim_dom"/>
</dbReference>
<proteinExistence type="predicted"/>
<dbReference type="SUPFAM" id="SSF53187">
    <property type="entry name" value="Zn-dependent exopeptidases"/>
    <property type="match status" value="1"/>
</dbReference>
<dbReference type="RefSeq" id="WP_167696930.1">
    <property type="nucleotide sequence ID" value="NZ_WMFL01000001.1"/>
</dbReference>
<evidence type="ECO:0000313" key="1">
    <source>
        <dbReference type="EMBL" id="NJI01271.1"/>
    </source>
</evidence>
<dbReference type="AlphaFoldDB" id="A0AAW9YRC9"/>
<dbReference type="InterPro" id="IPR017439">
    <property type="entry name" value="Amidohydrolase"/>
</dbReference>
<gene>
    <name evidence="1" type="ORF">GLV84_00010</name>
</gene>
<organism evidence="1 2">
    <name type="scientific">Staphylococcus agnetis</name>
    <dbReference type="NCBI Taxonomy" id="985762"/>
    <lineage>
        <taxon>Bacteria</taxon>
        <taxon>Bacillati</taxon>
        <taxon>Bacillota</taxon>
        <taxon>Bacilli</taxon>
        <taxon>Bacillales</taxon>
        <taxon>Staphylococcaceae</taxon>
        <taxon>Staphylococcus</taxon>
    </lineage>
</organism>
<name>A0AAW9YRC9_9STAP</name>
<dbReference type="GO" id="GO:0016787">
    <property type="term" value="F:hydrolase activity"/>
    <property type="evidence" value="ECO:0007669"/>
    <property type="project" value="InterPro"/>
</dbReference>
<dbReference type="Gene3D" id="3.30.70.360">
    <property type="match status" value="1"/>
</dbReference>
<dbReference type="EMBL" id="WMFL01000001">
    <property type="protein sequence ID" value="NJI01271.1"/>
    <property type="molecule type" value="Genomic_DNA"/>
</dbReference>
<feature type="non-terminal residue" evidence="1">
    <location>
        <position position="1"/>
    </location>
</feature>